<dbReference type="EMBL" id="CACVKT020008728">
    <property type="protein sequence ID" value="CAC5417147.1"/>
    <property type="molecule type" value="Genomic_DNA"/>
</dbReference>
<dbReference type="Gene3D" id="1.10.443.10">
    <property type="entry name" value="Intergrase catalytic core"/>
    <property type="match status" value="1"/>
</dbReference>
<evidence type="ECO:0008006" key="11">
    <source>
        <dbReference type="Google" id="ProtNLM"/>
    </source>
</evidence>
<evidence type="ECO:0000256" key="2">
    <source>
        <dbReference type="ARBA" id="ARBA00022692"/>
    </source>
</evidence>
<dbReference type="SUPFAM" id="SSF56349">
    <property type="entry name" value="DNA breaking-rejoining enzymes"/>
    <property type="match status" value="1"/>
</dbReference>
<evidence type="ECO:0000256" key="6">
    <source>
        <dbReference type="SAM" id="Phobius"/>
    </source>
</evidence>
<keyword evidence="4 6" id="KW-0472">Membrane</keyword>
<evidence type="ECO:0000259" key="7">
    <source>
        <dbReference type="Pfam" id="PF02931"/>
    </source>
</evidence>
<dbReference type="GO" id="GO:0015074">
    <property type="term" value="P:DNA integration"/>
    <property type="evidence" value="ECO:0007669"/>
    <property type="project" value="InterPro"/>
</dbReference>
<dbReference type="GO" id="GO:0004888">
    <property type="term" value="F:transmembrane signaling receptor activity"/>
    <property type="evidence" value="ECO:0007669"/>
    <property type="project" value="InterPro"/>
</dbReference>
<dbReference type="OrthoDB" id="6149526at2759"/>
<organism evidence="9 10">
    <name type="scientific">Mytilus coruscus</name>
    <name type="common">Sea mussel</name>
    <dbReference type="NCBI Taxonomy" id="42192"/>
    <lineage>
        <taxon>Eukaryota</taxon>
        <taxon>Metazoa</taxon>
        <taxon>Spiralia</taxon>
        <taxon>Lophotrochozoa</taxon>
        <taxon>Mollusca</taxon>
        <taxon>Bivalvia</taxon>
        <taxon>Autobranchia</taxon>
        <taxon>Pteriomorphia</taxon>
        <taxon>Mytilida</taxon>
        <taxon>Mytiloidea</taxon>
        <taxon>Mytilidae</taxon>
        <taxon>Mytilinae</taxon>
        <taxon>Mytilus</taxon>
    </lineage>
</organism>
<dbReference type="Gene3D" id="1.20.58.390">
    <property type="entry name" value="Neurotransmitter-gated ion-channel transmembrane domain"/>
    <property type="match status" value="1"/>
</dbReference>
<evidence type="ECO:0000313" key="10">
    <source>
        <dbReference type="Proteomes" id="UP000507470"/>
    </source>
</evidence>
<gene>
    <name evidence="9" type="ORF">MCOR_49695</name>
</gene>
<reference evidence="9 10" key="1">
    <citation type="submission" date="2020-06" db="EMBL/GenBank/DDBJ databases">
        <authorList>
            <person name="Li R."/>
            <person name="Bekaert M."/>
        </authorList>
    </citation>
    <scope>NUCLEOTIDE SEQUENCE [LARGE SCALE GENOMIC DNA]</scope>
    <source>
        <strain evidence="10">wild</strain>
    </source>
</reference>
<keyword evidence="5" id="KW-0233">DNA recombination</keyword>
<dbReference type="InterPro" id="IPR006029">
    <property type="entry name" value="Neurotrans-gated_channel_TM"/>
</dbReference>
<dbReference type="SUPFAM" id="SSF90112">
    <property type="entry name" value="Neurotransmitter-gated ion-channel transmembrane pore"/>
    <property type="match status" value="1"/>
</dbReference>
<keyword evidence="3 6" id="KW-1133">Transmembrane helix</keyword>
<proteinExistence type="predicted"/>
<dbReference type="GO" id="GO:0006310">
    <property type="term" value="P:DNA recombination"/>
    <property type="evidence" value="ECO:0007669"/>
    <property type="project" value="UniProtKB-KW"/>
</dbReference>
<evidence type="ECO:0000256" key="3">
    <source>
        <dbReference type="ARBA" id="ARBA00022989"/>
    </source>
</evidence>
<keyword evidence="2 6" id="KW-0812">Transmembrane</keyword>
<keyword evidence="10" id="KW-1185">Reference proteome</keyword>
<dbReference type="GO" id="GO:0005230">
    <property type="term" value="F:extracellular ligand-gated monoatomic ion channel activity"/>
    <property type="evidence" value="ECO:0007669"/>
    <property type="project" value="InterPro"/>
</dbReference>
<dbReference type="CDD" id="cd19051">
    <property type="entry name" value="LGIC_TM_cation"/>
    <property type="match status" value="1"/>
</dbReference>
<dbReference type="InterPro" id="IPR036719">
    <property type="entry name" value="Neuro-gated_channel_TM_sf"/>
</dbReference>
<dbReference type="InterPro" id="IPR038050">
    <property type="entry name" value="Neuro_actylchol_rec"/>
</dbReference>
<evidence type="ECO:0000259" key="8">
    <source>
        <dbReference type="Pfam" id="PF02932"/>
    </source>
</evidence>
<dbReference type="Proteomes" id="UP000507470">
    <property type="component" value="Unassembled WGS sequence"/>
</dbReference>
<sequence length="509" mass="57669">MPPQPLMPPCRLLPQQPILPPQQVGTPNVPHQPTEQQVPGQGCVQPGQLVILYKMSHLVVPSSKTDQLGYSVTIILERNKTSSICPVHLMSDYIAMRYKDDGHLFCHANEKTLTRYQFSNILKKTLAFLGYNPSEFNTHSLRIGAATQSFLDGLDENSIKLKGRWKSAAYKGYIRTNLEFNEVEGKLSLTGYFSISWVDQTISWNSTENGIEVVTLEEHIIWKPSFIIGNSYDGVKFIHKDDTVMRVQSNGVVTWTPGDNYDVVCNADVSRYPFDTQICKLQMLPWGYTSEEIVVVPIYEYVVPWWFNPQKTWEFIESSVAKDEDLQLLEFSMKLKRNPMFFVLNLILPICVMIFLNIFVFLLPPESGERVGYAVTVLLAIAVFLTISSDNLPATSSPRISSISLLLFSDVVISAIIVLMVILSLRYYHREGNYPVSTFMRGFVNVSRILRCKVCCCRGKQEKYNENDIKWTDVGKEIDIVCGIFITVVICIVNALYIIDVTIGLPGLD</sequence>
<dbReference type="PANTHER" id="PTHR18945">
    <property type="entry name" value="NEUROTRANSMITTER GATED ION CHANNEL"/>
    <property type="match status" value="1"/>
</dbReference>
<feature type="transmembrane region" description="Helical" evidence="6">
    <location>
        <begin position="480"/>
        <end position="499"/>
    </location>
</feature>
<evidence type="ECO:0000256" key="4">
    <source>
        <dbReference type="ARBA" id="ARBA00023136"/>
    </source>
</evidence>
<dbReference type="InterPro" id="IPR036734">
    <property type="entry name" value="Neur_chan_lig-bd_sf"/>
</dbReference>
<feature type="transmembrane region" description="Helical" evidence="6">
    <location>
        <begin position="400"/>
        <end position="423"/>
    </location>
</feature>
<evidence type="ECO:0000313" key="9">
    <source>
        <dbReference type="EMBL" id="CAC5417147.1"/>
    </source>
</evidence>
<feature type="domain" description="Neurotransmitter-gated ion-channel ligand-binding" evidence="7">
    <location>
        <begin position="177"/>
        <end position="319"/>
    </location>
</feature>
<feature type="domain" description="Neurotransmitter-gated ion-channel transmembrane" evidence="8">
    <location>
        <begin position="346"/>
        <end position="423"/>
    </location>
</feature>
<dbReference type="Pfam" id="PF02931">
    <property type="entry name" value="Neur_chan_LBD"/>
    <property type="match status" value="1"/>
</dbReference>
<dbReference type="InterPro" id="IPR006201">
    <property type="entry name" value="Neur_channel"/>
</dbReference>
<feature type="transmembrane region" description="Helical" evidence="6">
    <location>
        <begin position="340"/>
        <end position="364"/>
    </location>
</feature>
<dbReference type="InterPro" id="IPR011010">
    <property type="entry name" value="DNA_brk_join_enz"/>
</dbReference>
<dbReference type="PRINTS" id="PR00252">
    <property type="entry name" value="NRIONCHANNEL"/>
</dbReference>
<dbReference type="AlphaFoldDB" id="A0A6J8E9X4"/>
<evidence type="ECO:0000256" key="5">
    <source>
        <dbReference type="ARBA" id="ARBA00023172"/>
    </source>
</evidence>
<dbReference type="SUPFAM" id="SSF63712">
    <property type="entry name" value="Nicotinic receptor ligand binding domain-like"/>
    <property type="match status" value="1"/>
</dbReference>
<dbReference type="InterPro" id="IPR006202">
    <property type="entry name" value="Neur_chan_lig-bd"/>
</dbReference>
<dbReference type="Gene3D" id="2.70.170.10">
    <property type="entry name" value="Neurotransmitter-gated ion-channel ligand-binding domain"/>
    <property type="match status" value="1"/>
</dbReference>
<dbReference type="CDD" id="cd18989">
    <property type="entry name" value="LGIC_ECD_cation"/>
    <property type="match status" value="1"/>
</dbReference>
<accession>A0A6J8E9X4</accession>
<dbReference type="InterPro" id="IPR013762">
    <property type="entry name" value="Integrase-like_cat_sf"/>
</dbReference>
<name>A0A6J8E9X4_MYTCO</name>
<evidence type="ECO:0000256" key="1">
    <source>
        <dbReference type="ARBA" id="ARBA00004141"/>
    </source>
</evidence>
<protein>
    <recommendedName>
        <fullName evidence="11">CHRNN</fullName>
    </recommendedName>
</protein>
<comment type="subcellular location">
    <subcellularLocation>
        <location evidence="1">Membrane</location>
        <topology evidence="1">Multi-pass membrane protein</topology>
    </subcellularLocation>
</comment>
<dbReference type="GO" id="GO:0016020">
    <property type="term" value="C:membrane"/>
    <property type="evidence" value="ECO:0007669"/>
    <property type="project" value="UniProtKB-SubCell"/>
</dbReference>
<dbReference type="Pfam" id="PF02932">
    <property type="entry name" value="Neur_chan_memb"/>
    <property type="match status" value="1"/>
</dbReference>
<dbReference type="GO" id="GO:0003677">
    <property type="term" value="F:DNA binding"/>
    <property type="evidence" value="ECO:0007669"/>
    <property type="project" value="InterPro"/>
</dbReference>
<feature type="transmembrane region" description="Helical" evidence="6">
    <location>
        <begin position="371"/>
        <end position="388"/>
    </location>
</feature>